<evidence type="ECO:0000313" key="5">
    <source>
        <dbReference type="Proteomes" id="UP000515275"/>
    </source>
</evidence>
<dbReference type="PANTHER" id="PTHR43827">
    <property type="entry name" value="2,5-DIKETO-D-GLUCONIC ACID REDUCTASE"/>
    <property type="match status" value="1"/>
</dbReference>
<dbReference type="GO" id="GO:0016616">
    <property type="term" value="F:oxidoreductase activity, acting on the CH-OH group of donors, NAD or NADP as acceptor"/>
    <property type="evidence" value="ECO:0007669"/>
    <property type="project" value="UniProtKB-ARBA"/>
</dbReference>
<dbReference type="EMBL" id="CP046883">
    <property type="protein sequence ID" value="QNH95624.1"/>
    <property type="molecule type" value="Genomic_DNA"/>
</dbReference>
<evidence type="ECO:0000256" key="2">
    <source>
        <dbReference type="ARBA" id="ARBA00022857"/>
    </source>
</evidence>
<dbReference type="PRINTS" id="PR00069">
    <property type="entry name" value="ALDKETRDTASE"/>
</dbReference>
<dbReference type="InterPro" id="IPR018170">
    <property type="entry name" value="Aldo/ket_reductase_CS"/>
</dbReference>
<reference evidence="4 5" key="1">
    <citation type="submission" date="2019-12" db="EMBL/GenBank/DDBJ databases">
        <title>Corynebacterium sp. nov., isolated from feces of the Anser Albifrons in China.</title>
        <authorList>
            <person name="Liu Q."/>
        </authorList>
    </citation>
    <scope>NUCLEOTIDE SEQUENCE [LARGE SCALE GENOMIC DNA]</scope>
    <source>
        <strain evidence="4 5">23H37-10</strain>
    </source>
</reference>
<dbReference type="InterPro" id="IPR036812">
    <property type="entry name" value="NAD(P)_OxRdtase_dom_sf"/>
</dbReference>
<evidence type="ECO:0000256" key="1">
    <source>
        <dbReference type="ARBA" id="ARBA00007905"/>
    </source>
</evidence>
<comment type="similarity">
    <text evidence="1">Belongs to the aldo/keto reductase family.</text>
</comment>
<dbReference type="Pfam" id="PF00248">
    <property type="entry name" value="Aldo_ket_red"/>
    <property type="match status" value="1"/>
</dbReference>
<dbReference type="Gene3D" id="3.20.20.100">
    <property type="entry name" value="NADP-dependent oxidoreductase domain"/>
    <property type="match status" value="1"/>
</dbReference>
<dbReference type="AlphaFoldDB" id="A0A7G7YMA4"/>
<keyword evidence="2" id="KW-0521">NADP</keyword>
<dbReference type="PANTHER" id="PTHR43827:SF3">
    <property type="entry name" value="NADP-DEPENDENT OXIDOREDUCTASE DOMAIN-CONTAINING PROTEIN"/>
    <property type="match status" value="1"/>
</dbReference>
<dbReference type="InterPro" id="IPR023210">
    <property type="entry name" value="NADP_OxRdtase_dom"/>
</dbReference>
<keyword evidence="5" id="KW-1185">Reference proteome</keyword>
<evidence type="ECO:0000256" key="3">
    <source>
        <dbReference type="ARBA" id="ARBA00023002"/>
    </source>
</evidence>
<gene>
    <name evidence="4" type="ORF">GP473_02045</name>
</gene>
<dbReference type="KEGG" id="cans:GP473_02045"/>
<proteinExistence type="inferred from homology"/>
<dbReference type="InterPro" id="IPR020471">
    <property type="entry name" value="AKR"/>
</dbReference>
<dbReference type="RefSeq" id="WP_185769182.1">
    <property type="nucleotide sequence ID" value="NZ_CP046883.1"/>
</dbReference>
<sequence>MEPMHIDLNDGNKIPQIGLGVWELDGEACYNSVREAIKTGYRHVDTAKVYGNEDAVGRAIADAIADGEITREDIFVTTKLWNDDQENVEQALDQSLQRLGMDYVDLYLLHWPCPQHGKYVAAWEEMIAAQQSGKARSIGVCNFYRDVLEEIIEKTGHTPSINQIEIHPAFSQPEQREDNAAKGIATEAWSPLGRGTNLSDPRIQKIANNHGVSAAQAIIRWHIQRGDVVIPRSSKPERVRENFQVWDFSLTPDEVTAIEAMDAADGRIGPDPLSFHVGTPKA</sequence>
<dbReference type="SUPFAM" id="SSF51430">
    <property type="entry name" value="NAD(P)-linked oxidoreductase"/>
    <property type="match status" value="1"/>
</dbReference>
<dbReference type="Proteomes" id="UP000515275">
    <property type="component" value="Chromosome"/>
</dbReference>
<keyword evidence="3" id="KW-0560">Oxidoreductase</keyword>
<dbReference type="PIRSF" id="PIRSF000097">
    <property type="entry name" value="AKR"/>
    <property type="match status" value="1"/>
</dbReference>
<dbReference type="PROSITE" id="PS00062">
    <property type="entry name" value="ALDOKETO_REDUCTASE_2"/>
    <property type="match status" value="1"/>
</dbReference>
<evidence type="ECO:0000313" key="4">
    <source>
        <dbReference type="EMBL" id="QNH95624.1"/>
    </source>
</evidence>
<organism evidence="4 5">
    <name type="scientific">Corynebacterium anserum</name>
    <dbReference type="NCBI Taxonomy" id="2684406"/>
    <lineage>
        <taxon>Bacteria</taxon>
        <taxon>Bacillati</taxon>
        <taxon>Actinomycetota</taxon>
        <taxon>Actinomycetes</taxon>
        <taxon>Mycobacteriales</taxon>
        <taxon>Corynebacteriaceae</taxon>
        <taxon>Corynebacterium</taxon>
    </lineage>
</organism>
<accession>A0A7G7YMA4</accession>
<protein>
    <submittedName>
        <fullName evidence="4">Aldo/keto reductase</fullName>
    </submittedName>
</protein>
<dbReference type="PROSITE" id="PS00798">
    <property type="entry name" value="ALDOKETO_REDUCTASE_1"/>
    <property type="match status" value="1"/>
</dbReference>
<dbReference type="FunFam" id="3.20.20.100:FF:000002">
    <property type="entry name" value="2,5-diketo-D-gluconic acid reductase A"/>
    <property type="match status" value="1"/>
</dbReference>
<name>A0A7G7YMA4_9CORY</name>